<evidence type="ECO:0008006" key="3">
    <source>
        <dbReference type="Google" id="ProtNLM"/>
    </source>
</evidence>
<evidence type="ECO:0000313" key="2">
    <source>
        <dbReference type="Proteomes" id="UP000826271"/>
    </source>
</evidence>
<protein>
    <recommendedName>
        <fullName evidence="3">Retrotransposon gag domain-containing protein</fullName>
    </recommendedName>
</protein>
<accession>A0AAV6WCC8</accession>
<dbReference type="AlphaFoldDB" id="A0AAV6WCC8"/>
<reference evidence="1" key="1">
    <citation type="submission" date="2019-10" db="EMBL/GenBank/DDBJ databases">
        <authorList>
            <person name="Zhang R."/>
            <person name="Pan Y."/>
            <person name="Wang J."/>
            <person name="Ma R."/>
            <person name="Yu S."/>
        </authorList>
    </citation>
    <scope>NUCLEOTIDE SEQUENCE</scope>
    <source>
        <strain evidence="1">LA-IB0</strain>
        <tissue evidence="1">Leaf</tissue>
    </source>
</reference>
<organism evidence="1 2">
    <name type="scientific">Buddleja alternifolia</name>
    <dbReference type="NCBI Taxonomy" id="168488"/>
    <lineage>
        <taxon>Eukaryota</taxon>
        <taxon>Viridiplantae</taxon>
        <taxon>Streptophyta</taxon>
        <taxon>Embryophyta</taxon>
        <taxon>Tracheophyta</taxon>
        <taxon>Spermatophyta</taxon>
        <taxon>Magnoliopsida</taxon>
        <taxon>eudicotyledons</taxon>
        <taxon>Gunneridae</taxon>
        <taxon>Pentapetalae</taxon>
        <taxon>asterids</taxon>
        <taxon>lamiids</taxon>
        <taxon>Lamiales</taxon>
        <taxon>Scrophulariaceae</taxon>
        <taxon>Buddlejeae</taxon>
        <taxon>Buddleja</taxon>
    </lineage>
</organism>
<keyword evidence="2" id="KW-1185">Reference proteome</keyword>
<sequence>MEEPDNVSVENYYLMGDSIEDEVETALELKEIATFMPRGIHPPEVMETQFPEAYKLPNFVKYKGYGSAQEHIKCFLTQCGVTAQSSALCLRQFPLSLDGIAFDWYCSLRNLFIFSWEEMRELFIEEQPKYRRDPQFLRQKTIAQKLKHQSLQNNKELIDEDESSVSSCNMVQIKDNDSLDIIEESNFLRGRRRLIDVPITGEDETPLIKSSESKEEKVKYDILAHLKRIPASLSIYDALTMSNELRKSLIYALAKPEDFRNDLHTPN</sequence>
<gene>
    <name evidence="1" type="ORF">BUALT_Bualt16G0103700</name>
</gene>
<dbReference type="EMBL" id="WHWC01000016">
    <property type="protein sequence ID" value="KAG8367734.1"/>
    <property type="molecule type" value="Genomic_DNA"/>
</dbReference>
<name>A0AAV6WCC8_9LAMI</name>
<dbReference type="Proteomes" id="UP000826271">
    <property type="component" value="Unassembled WGS sequence"/>
</dbReference>
<evidence type="ECO:0000313" key="1">
    <source>
        <dbReference type="EMBL" id="KAG8367734.1"/>
    </source>
</evidence>
<proteinExistence type="predicted"/>
<comment type="caution">
    <text evidence="1">The sequence shown here is derived from an EMBL/GenBank/DDBJ whole genome shotgun (WGS) entry which is preliminary data.</text>
</comment>